<dbReference type="EMBL" id="JABBJJ010000013">
    <property type="protein sequence ID" value="NMO14150.1"/>
    <property type="molecule type" value="Genomic_DNA"/>
</dbReference>
<evidence type="ECO:0000256" key="1">
    <source>
        <dbReference type="SAM" id="MobiDB-lite"/>
    </source>
</evidence>
<reference evidence="2 3" key="1">
    <citation type="submission" date="2020-04" db="EMBL/GenBank/DDBJ databases">
        <title>Draft genome of Pyxidicoccus fallax type strain.</title>
        <authorList>
            <person name="Whitworth D.E."/>
        </authorList>
    </citation>
    <scope>NUCLEOTIDE SEQUENCE [LARGE SCALE GENOMIC DNA]</scope>
    <source>
        <strain evidence="2 3">DSM 14698</strain>
    </source>
</reference>
<dbReference type="AlphaFoldDB" id="A0A848L5B6"/>
<feature type="compositionally biased region" description="Basic and acidic residues" evidence="1">
    <location>
        <begin position="1"/>
        <end position="21"/>
    </location>
</feature>
<name>A0A848L5B6_9BACT</name>
<comment type="caution">
    <text evidence="2">The sequence shown here is derived from an EMBL/GenBank/DDBJ whole genome shotgun (WGS) entry which is preliminary data.</text>
</comment>
<protein>
    <submittedName>
        <fullName evidence="2">Uncharacterized protein</fullName>
    </submittedName>
</protein>
<keyword evidence="3" id="KW-1185">Reference proteome</keyword>
<accession>A0A848L5B6</accession>
<gene>
    <name evidence="2" type="ORF">HG543_04655</name>
</gene>
<evidence type="ECO:0000313" key="3">
    <source>
        <dbReference type="Proteomes" id="UP000518300"/>
    </source>
</evidence>
<proteinExistence type="predicted"/>
<feature type="region of interest" description="Disordered" evidence="1">
    <location>
        <begin position="1"/>
        <end position="34"/>
    </location>
</feature>
<dbReference type="Proteomes" id="UP000518300">
    <property type="component" value="Unassembled WGS sequence"/>
</dbReference>
<evidence type="ECO:0000313" key="2">
    <source>
        <dbReference type="EMBL" id="NMO14150.1"/>
    </source>
</evidence>
<dbReference type="RefSeq" id="WP_169343427.1">
    <property type="nucleotide sequence ID" value="NZ_JABBJJ010000013.1"/>
</dbReference>
<sequence length="59" mass="6763">MRRKRVREDYMRDLRRLRGEPEEPPPASRQLAPDERCRCGGPLMLVGGRSVCALGTHDD</sequence>
<organism evidence="2 3">
    <name type="scientific">Pyxidicoccus fallax</name>
    <dbReference type="NCBI Taxonomy" id="394095"/>
    <lineage>
        <taxon>Bacteria</taxon>
        <taxon>Pseudomonadati</taxon>
        <taxon>Myxococcota</taxon>
        <taxon>Myxococcia</taxon>
        <taxon>Myxococcales</taxon>
        <taxon>Cystobacterineae</taxon>
        <taxon>Myxococcaceae</taxon>
        <taxon>Pyxidicoccus</taxon>
    </lineage>
</organism>